<sequence length="172" mass="20580">MKYLFLIIFVSMSSKIYSQFYDISNNDSIEIIISKNKVIQNKIKILNKKDFSIIETYKLNISFYPKRNLEKKTLKKVKNFIKDYERGTDQEKLKLKYNDIYNDTVLIPKENLTLLEKKKILPKINIVKIELYNNQNLYKDLDLYCVDILNIQKCSNTIIDLNSVKFYNIIKR</sequence>
<organism evidence="1 2">
    <name type="scientific">Empedobacter brevis NBRC 14943 = ATCC 43319</name>
    <dbReference type="NCBI Taxonomy" id="1218108"/>
    <lineage>
        <taxon>Bacteria</taxon>
        <taxon>Pseudomonadati</taxon>
        <taxon>Bacteroidota</taxon>
        <taxon>Flavobacteriia</taxon>
        <taxon>Flavobacteriales</taxon>
        <taxon>Weeksellaceae</taxon>
        <taxon>Empedobacter</taxon>
    </lineage>
</organism>
<comment type="caution">
    <text evidence="1">The sequence shown here is derived from an EMBL/GenBank/DDBJ whole genome shotgun (WGS) entry which is preliminary data.</text>
</comment>
<accession>A0A511NEU0</accession>
<dbReference type="EMBL" id="BJXC01000006">
    <property type="protein sequence ID" value="GEM51344.1"/>
    <property type="molecule type" value="Genomic_DNA"/>
</dbReference>
<dbReference type="OrthoDB" id="9968329at2"/>
<dbReference type="STRING" id="1218108.GCA_000382425_02429"/>
<name>A0A511NEU0_9FLAO</name>
<dbReference type="AlphaFoldDB" id="A0A511NEU0"/>
<evidence type="ECO:0000313" key="2">
    <source>
        <dbReference type="Proteomes" id="UP000321245"/>
    </source>
</evidence>
<gene>
    <name evidence="1" type="ORF">EB1_11340</name>
</gene>
<dbReference type="Proteomes" id="UP000321245">
    <property type="component" value="Unassembled WGS sequence"/>
</dbReference>
<dbReference type="GeneID" id="84650562"/>
<reference evidence="1 2" key="1">
    <citation type="submission" date="2019-07" db="EMBL/GenBank/DDBJ databases">
        <title>Whole genome shotgun sequence of Empedobacter brevis NBRC 14943.</title>
        <authorList>
            <person name="Hosoyama A."/>
            <person name="Uohara A."/>
            <person name="Ohji S."/>
            <person name="Ichikawa N."/>
        </authorList>
    </citation>
    <scope>NUCLEOTIDE SEQUENCE [LARGE SCALE GENOMIC DNA]</scope>
    <source>
        <strain evidence="1 2">NBRC 14943</strain>
    </source>
</reference>
<evidence type="ECO:0000313" key="1">
    <source>
        <dbReference type="EMBL" id="GEM51344.1"/>
    </source>
</evidence>
<dbReference type="RefSeq" id="WP_146810412.1">
    <property type="nucleotide sequence ID" value="NZ_BJXC01000006.1"/>
</dbReference>
<protein>
    <submittedName>
        <fullName evidence="1">Uncharacterized protein</fullName>
    </submittedName>
</protein>
<keyword evidence="2" id="KW-1185">Reference proteome</keyword>
<proteinExistence type="predicted"/>